<evidence type="ECO:0000313" key="2">
    <source>
        <dbReference type="Proteomes" id="UP001500416"/>
    </source>
</evidence>
<organism evidence="1 2">
    <name type="scientific">Saccharothrix mutabilis subsp. mutabilis</name>
    <dbReference type="NCBI Taxonomy" id="66855"/>
    <lineage>
        <taxon>Bacteria</taxon>
        <taxon>Bacillati</taxon>
        <taxon>Actinomycetota</taxon>
        <taxon>Actinomycetes</taxon>
        <taxon>Pseudonocardiales</taxon>
        <taxon>Pseudonocardiaceae</taxon>
        <taxon>Saccharothrix</taxon>
    </lineage>
</organism>
<comment type="caution">
    <text evidence="1">The sequence shown here is derived from an EMBL/GenBank/DDBJ whole genome shotgun (WGS) entry which is preliminary data.</text>
</comment>
<dbReference type="Proteomes" id="UP001500416">
    <property type="component" value="Unassembled WGS sequence"/>
</dbReference>
<sequence length="77" mass="7841">MVAVVVEVVVGAACCGVDVHATRPAPRTAATSTGRIAFICLPPGFPGNPNNRPLRTVNFPVAPPVSATPAAHGRRDA</sequence>
<accession>A0ABN0UPY3</accession>
<dbReference type="EMBL" id="BAAABU010000026">
    <property type="protein sequence ID" value="GAA0257745.1"/>
    <property type="molecule type" value="Genomic_DNA"/>
</dbReference>
<reference evidence="1 2" key="1">
    <citation type="journal article" date="2019" name="Int. J. Syst. Evol. Microbiol.">
        <title>The Global Catalogue of Microorganisms (GCM) 10K type strain sequencing project: providing services to taxonomists for standard genome sequencing and annotation.</title>
        <authorList>
            <consortium name="The Broad Institute Genomics Platform"/>
            <consortium name="The Broad Institute Genome Sequencing Center for Infectious Disease"/>
            <person name="Wu L."/>
            <person name="Ma J."/>
        </authorList>
    </citation>
    <scope>NUCLEOTIDE SEQUENCE [LARGE SCALE GENOMIC DNA]</scope>
    <source>
        <strain evidence="1 2">JCM 3380</strain>
    </source>
</reference>
<proteinExistence type="predicted"/>
<evidence type="ECO:0000313" key="1">
    <source>
        <dbReference type="EMBL" id="GAA0257745.1"/>
    </source>
</evidence>
<name>A0ABN0UPY3_9PSEU</name>
<keyword evidence="2" id="KW-1185">Reference proteome</keyword>
<gene>
    <name evidence="1" type="ORF">GCM10010492_68410</name>
</gene>
<protein>
    <recommendedName>
        <fullName evidence="3">Secreted protein</fullName>
    </recommendedName>
</protein>
<evidence type="ECO:0008006" key="3">
    <source>
        <dbReference type="Google" id="ProtNLM"/>
    </source>
</evidence>